<feature type="transmembrane region" description="Helical" evidence="1">
    <location>
        <begin position="129"/>
        <end position="150"/>
    </location>
</feature>
<evidence type="ECO:0008006" key="4">
    <source>
        <dbReference type="Google" id="ProtNLM"/>
    </source>
</evidence>
<dbReference type="Proteomes" id="UP000186607">
    <property type="component" value="Unassembled WGS sequence"/>
</dbReference>
<dbReference type="RefSeq" id="WP_075831697.1">
    <property type="nucleotide sequence ID" value="NZ_MSTI01000066.1"/>
</dbReference>
<feature type="transmembrane region" description="Helical" evidence="1">
    <location>
        <begin position="179"/>
        <end position="200"/>
    </location>
</feature>
<reference evidence="2 3" key="1">
    <citation type="submission" date="2017-01" db="EMBL/GenBank/DDBJ databases">
        <title>Genome Analysis of Deinococcus marmoris KOPRI26562.</title>
        <authorList>
            <person name="Kim J.H."/>
            <person name="Oh H.-M."/>
        </authorList>
    </citation>
    <scope>NUCLEOTIDE SEQUENCE [LARGE SCALE GENOMIC DNA]</scope>
    <source>
        <strain evidence="2 3">KOPRI26562</strain>
    </source>
</reference>
<dbReference type="STRING" id="249408.BOO71_0005533"/>
<organism evidence="2 3">
    <name type="scientific">Deinococcus marmoris</name>
    <dbReference type="NCBI Taxonomy" id="249408"/>
    <lineage>
        <taxon>Bacteria</taxon>
        <taxon>Thermotogati</taxon>
        <taxon>Deinococcota</taxon>
        <taxon>Deinococci</taxon>
        <taxon>Deinococcales</taxon>
        <taxon>Deinococcaceae</taxon>
        <taxon>Deinococcus</taxon>
    </lineage>
</organism>
<dbReference type="AlphaFoldDB" id="A0A1U7NZX2"/>
<name>A0A1U7NZX2_9DEIO</name>
<evidence type="ECO:0000313" key="3">
    <source>
        <dbReference type="Proteomes" id="UP000186607"/>
    </source>
</evidence>
<dbReference type="OrthoDB" id="58234at2"/>
<proteinExistence type="predicted"/>
<evidence type="ECO:0000313" key="2">
    <source>
        <dbReference type="EMBL" id="OLV18464.1"/>
    </source>
</evidence>
<keyword evidence="1" id="KW-0812">Transmembrane</keyword>
<keyword evidence="1" id="KW-0472">Membrane</keyword>
<keyword evidence="1" id="KW-1133">Transmembrane helix</keyword>
<accession>A0A1U7NZX2</accession>
<dbReference type="SUPFAM" id="SSF58113">
    <property type="entry name" value="Apolipoprotein A-I"/>
    <property type="match status" value="1"/>
</dbReference>
<evidence type="ECO:0000256" key="1">
    <source>
        <dbReference type="SAM" id="Phobius"/>
    </source>
</evidence>
<keyword evidence="3" id="KW-1185">Reference proteome</keyword>
<gene>
    <name evidence="2" type="ORF">BOO71_0005533</name>
</gene>
<dbReference type="Gene3D" id="1.20.120.20">
    <property type="entry name" value="Apolipoprotein"/>
    <property type="match status" value="1"/>
</dbReference>
<dbReference type="EMBL" id="MSTI01000066">
    <property type="protein sequence ID" value="OLV18464.1"/>
    <property type="molecule type" value="Genomic_DNA"/>
</dbReference>
<feature type="transmembrane region" description="Helical" evidence="1">
    <location>
        <begin position="16"/>
        <end position="39"/>
    </location>
</feature>
<sequence length="411" mass="44010">MQNFFSAMFQLRPEGWITLLLIMLPMSLYFLTALSRAAATRRAELGRLKAVREKISVALDTDDPPESDEMAEDALGVVRTFPETSAVRKAVVAVTRARSLATPDLQAASGAINAASESELAAVRNIPNLLMLSGLLGTVLGLAGSIGSLVEPIRNAARATEPGELAGALANTMSVMQGAFGASLWGILLSLITGIMYALASRQQEAFQDRLSEFVHAELVPATFPRAITSQMERMGRYLRDAGNSFQDIHKRLQEVAGQLETVLGQAGETLGQSLTQLSGTSAQIEKVFGNMDQSVQQLTTGLSQGVSDLAQAQEAAATSLRSSSKELAGHLSQQATTISRLQETVETQTGTLLERVGTVGDALSRAGKQFEDAGSVIQTEQSNYAARLDRNFENLTKVLSRRDSEFASDD</sequence>
<protein>
    <recommendedName>
        <fullName evidence="4">MotA/TolQ/ExbB proton channel domain-containing protein</fullName>
    </recommendedName>
</protein>
<comment type="caution">
    <text evidence="2">The sequence shown here is derived from an EMBL/GenBank/DDBJ whole genome shotgun (WGS) entry which is preliminary data.</text>
</comment>